<evidence type="ECO:0000313" key="1">
    <source>
        <dbReference type="EMBL" id="KAG9338344.1"/>
    </source>
</evidence>
<name>A0A8T2NED2_9TELE</name>
<sequence length="101" mass="11171">MGHSTWISWVACALRSNTVFEQLRQIKAAARVGGKRETCETGAGRLTPRSCLRSDRPPSHRILTVLLLRKLIPATSVLSDNTINPRDSCAAREGSAMRQLR</sequence>
<accession>A0A8T2NED2</accession>
<comment type="caution">
    <text evidence="1">The sequence shown here is derived from an EMBL/GenBank/DDBJ whole genome shotgun (WGS) entry which is preliminary data.</text>
</comment>
<protein>
    <submittedName>
        <fullName evidence="1">Uncharacterized protein</fullName>
    </submittedName>
</protein>
<dbReference type="EMBL" id="JAFBMS010000068">
    <property type="protein sequence ID" value="KAG9338344.1"/>
    <property type="molecule type" value="Genomic_DNA"/>
</dbReference>
<gene>
    <name evidence="1" type="ORF">JZ751_025901</name>
</gene>
<dbReference type="Proteomes" id="UP000824540">
    <property type="component" value="Unassembled WGS sequence"/>
</dbReference>
<dbReference type="AlphaFoldDB" id="A0A8T2NED2"/>
<keyword evidence="2" id="KW-1185">Reference proteome</keyword>
<proteinExistence type="predicted"/>
<reference evidence="1" key="1">
    <citation type="thesis" date="2021" institute="BYU ScholarsArchive" country="Provo, UT, USA">
        <title>Applications of and Algorithms for Genome Assembly and Genomic Analyses with an Emphasis on Marine Teleosts.</title>
        <authorList>
            <person name="Pickett B.D."/>
        </authorList>
    </citation>
    <scope>NUCLEOTIDE SEQUENCE</scope>
    <source>
        <strain evidence="1">HI-2016</strain>
    </source>
</reference>
<organism evidence="1 2">
    <name type="scientific">Albula glossodonta</name>
    <name type="common">roundjaw bonefish</name>
    <dbReference type="NCBI Taxonomy" id="121402"/>
    <lineage>
        <taxon>Eukaryota</taxon>
        <taxon>Metazoa</taxon>
        <taxon>Chordata</taxon>
        <taxon>Craniata</taxon>
        <taxon>Vertebrata</taxon>
        <taxon>Euteleostomi</taxon>
        <taxon>Actinopterygii</taxon>
        <taxon>Neopterygii</taxon>
        <taxon>Teleostei</taxon>
        <taxon>Albuliformes</taxon>
        <taxon>Albulidae</taxon>
        <taxon>Albula</taxon>
    </lineage>
</organism>
<evidence type="ECO:0000313" key="2">
    <source>
        <dbReference type="Proteomes" id="UP000824540"/>
    </source>
</evidence>